<feature type="transmembrane region" description="Helical" evidence="19">
    <location>
        <begin position="33"/>
        <end position="53"/>
    </location>
</feature>
<evidence type="ECO:0000313" key="21">
    <source>
        <dbReference type="Proteomes" id="UP000190341"/>
    </source>
</evidence>
<dbReference type="UniPathway" id="UPA00148">
    <property type="reaction ID" value="UER00238"/>
</dbReference>
<feature type="transmembrane region" description="Helical" evidence="19">
    <location>
        <begin position="107"/>
        <end position="127"/>
    </location>
</feature>
<evidence type="ECO:0000256" key="11">
    <source>
        <dbReference type="ARBA" id="ARBA00022842"/>
    </source>
</evidence>
<dbReference type="NCBIfam" id="TIGR00317">
    <property type="entry name" value="cobS"/>
    <property type="match status" value="1"/>
</dbReference>
<dbReference type="InterPro" id="IPR003805">
    <property type="entry name" value="CobS"/>
</dbReference>
<evidence type="ECO:0000256" key="4">
    <source>
        <dbReference type="ARBA" id="ARBA00010561"/>
    </source>
</evidence>
<evidence type="ECO:0000256" key="18">
    <source>
        <dbReference type="ARBA" id="ARBA00049504"/>
    </source>
</evidence>
<evidence type="ECO:0000256" key="14">
    <source>
        <dbReference type="ARBA" id="ARBA00025228"/>
    </source>
</evidence>
<evidence type="ECO:0000256" key="15">
    <source>
        <dbReference type="ARBA" id="ARBA00032605"/>
    </source>
</evidence>
<evidence type="ECO:0000256" key="6">
    <source>
        <dbReference type="ARBA" id="ARBA00015850"/>
    </source>
</evidence>
<sequence>MRLRGLILAVQFLTRLPTPQLRDFRAEELSRTAVWFPLVGIIIGALLLLPMALLDARPWLAALLCLLLWVWVTGALHLDGLGDVADALGAAHRRPERFLEVLKDPHMGVFGTVAVVLQLITKLVLLAELARSPWWLGLLLLPAWARWATTLLWSRFLPPLHPGMAEQFGWHRSRGAIWDLMWGVLLIGVSAWLAPPLLITLLLAPLVAWFWKRKLGGISGDCLGASTEVIESLLLLALVLAPASARLF</sequence>
<dbReference type="Proteomes" id="UP000190341">
    <property type="component" value="Unassembled WGS sequence"/>
</dbReference>
<evidence type="ECO:0000256" key="2">
    <source>
        <dbReference type="ARBA" id="ARBA00004651"/>
    </source>
</evidence>
<comment type="pathway">
    <text evidence="3 19">Cofactor biosynthesis; adenosylcobalamin biosynthesis; adenosylcobalamin from cob(II)yrinate a,c-diamide: step 7/7.</text>
</comment>
<evidence type="ECO:0000256" key="16">
    <source>
        <dbReference type="ARBA" id="ARBA00032853"/>
    </source>
</evidence>
<comment type="catalytic activity">
    <reaction evidence="18 19">
        <text>alpha-ribazole 5'-phosphate + adenosylcob(III)inamide-GDP = adenosylcob(III)alamin 5'-phosphate + GMP + H(+)</text>
        <dbReference type="Rhea" id="RHEA:23560"/>
        <dbReference type="ChEBI" id="CHEBI:15378"/>
        <dbReference type="ChEBI" id="CHEBI:57918"/>
        <dbReference type="ChEBI" id="CHEBI:58115"/>
        <dbReference type="ChEBI" id="CHEBI:60487"/>
        <dbReference type="ChEBI" id="CHEBI:60493"/>
        <dbReference type="EC" id="2.7.8.26"/>
    </reaction>
</comment>
<evidence type="ECO:0000256" key="12">
    <source>
        <dbReference type="ARBA" id="ARBA00022989"/>
    </source>
</evidence>
<dbReference type="PANTHER" id="PTHR34148">
    <property type="entry name" value="ADENOSYLCOBINAMIDE-GDP RIBAZOLETRANSFERASE"/>
    <property type="match status" value="1"/>
</dbReference>
<gene>
    <name evidence="19" type="primary">cobS</name>
    <name evidence="20" type="ORF">SAMN06296058_2228</name>
</gene>
<dbReference type="AlphaFoldDB" id="A0A1T5LB16"/>
<keyword evidence="9 19" id="KW-0808">Transferase</keyword>
<feature type="transmembrane region" description="Helical" evidence="19">
    <location>
        <begin position="134"/>
        <end position="154"/>
    </location>
</feature>
<evidence type="ECO:0000256" key="13">
    <source>
        <dbReference type="ARBA" id="ARBA00023136"/>
    </source>
</evidence>
<comment type="cofactor">
    <cofactor evidence="1 19">
        <name>Mg(2+)</name>
        <dbReference type="ChEBI" id="CHEBI:18420"/>
    </cofactor>
</comment>
<evidence type="ECO:0000256" key="3">
    <source>
        <dbReference type="ARBA" id="ARBA00004663"/>
    </source>
</evidence>
<keyword evidence="10 19" id="KW-0812">Transmembrane</keyword>
<evidence type="ECO:0000313" key="20">
    <source>
        <dbReference type="EMBL" id="SKC73182.1"/>
    </source>
</evidence>
<dbReference type="EMBL" id="FUZV01000002">
    <property type="protein sequence ID" value="SKC73182.1"/>
    <property type="molecule type" value="Genomic_DNA"/>
</dbReference>
<evidence type="ECO:0000256" key="9">
    <source>
        <dbReference type="ARBA" id="ARBA00022679"/>
    </source>
</evidence>
<dbReference type="EC" id="2.7.8.26" evidence="5 19"/>
<dbReference type="PANTHER" id="PTHR34148:SF1">
    <property type="entry name" value="ADENOSYLCOBINAMIDE-GDP RIBAZOLETRANSFERASE"/>
    <property type="match status" value="1"/>
</dbReference>
<evidence type="ECO:0000256" key="17">
    <source>
        <dbReference type="ARBA" id="ARBA00048623"/>
    </source>
</evidence>
<keyword evidence="12 19" id="KW-1133">Transmembrane helix</keyword>
<keyword evidence="11 19" id="KW-0460">Magnesium</keyword>
<comment type="function">
    <text evidence="14 19">Joins adenosylcobinamide-GDP and alpha-ribazole to generate adenosylcobalamin (Ado-cobalamin). Also synthesizes adenosylcobalamin 5'-phosphate from adenosylcobinamide-GDP and alpha-ribazole 5'-phosphate.</text>
</comment>
<evidence type="ECO:0000256" key="1">
    <source>
        <dbReference type="ARBA" id="ARBA00001946"/>
    </source>
</evidence>
<dbReference type="HAMAP" id="MF_00719">
    <property type="entry name" value="CobS"/>
    <property type="match status" value="1"/>
</dbReference>
<comment type="similarity">
    <text evidence="4 19">Belongs to the CobS family.</text>
</comment>
<dbReference type="GO" id="GO:0009236">
    <property type="term" value="P:cobalamin biosynthetic process"/>
    <property type="evidence" value="ECO:0007669"/>
    <property type="project" value="UniProtKB-UniRule"/>
</dbReference>
<feature type="transmembrane region" description="Helical" evidence="19">
    <location>
        <begin position="180"/>
        <end position="211"/>
    </location>
</feature>
<evidence type="ECO:0000256" key="8">
    <source>
        <dbReference type="ARBA" id="ARBA00022573"/>
    </source>
</evidence>
<dbReference type="GO" id="GO:0005886">
    <property type="term" value="C:plasma membrane"/>
    <property type="evidence" value="ECO:0007669"/>
    <property type="project" value="UniProtKB-SubCell"/>
</dbReference>
<name>A0A1T5LB16_9GAMM</name>
<protein>
    <recommendedName>
        <fullName evidence="6 19">Adenosylcobinamide-GDP ribazoletransferase</fullName>
        <ecNumber evidence="5 19">2.7.8.26</ecNumber>
    </recommendedName>
    <alternativeName>
        <fullName evidence="16 19">Cobalamin synthase</fullName>
    </alternativeName>
    <alternativeName>
        <fullName evidence="15 19">Cobalamin-5'-phosphate synthase</fullName>
    </alternativeName>
</protein>
<keyword evidence="21" id="KW-1185">Reference proteome</keyword>
<accession>A0A1T5LB16</accession>
<dbReference type="RefSeq" id="WP_079724608.1">
    <property type="nucleotide sequence ID" value="NZ_BMCL01000001.1"/>
</dbReference>
<dbReference type="GO" id="GO:0051073">
    <property type="term" value="F:adenosylcobinamide-GDP ribazoletransferase activity"/>
    <property type="evidence" value="ECO:0007669"/>
    <property type="project" value="UniProtKB-UniRule"/>
</dbReference>
<dbReference type="OrthoDB" id="9794626at2"/>
<evidence type="ECO:0000256" key="10">
    <source>
        <dbReference type="ARBA" id="ARBA00022692"/>
    </source>
</evidence>
<keyword evidence="13 19" id="KW-0472">Membrane</keyword>
<dbReference type="Pfam" id="PF02654">
    <property type="entry name" value="CobS"/>
    <property type="match status" value="1"/>
</dbReference>
<keyword evidence="7 19" id="KW-1003">Cell membrane</keyword>
<evidence type="ECO:0000256" key="19">
    <source>
        <dbReference type="HAMAP-Rule" id="MF_00719"/>
    </source>
</evidence>
<dbReference type="STRING" id="428993.SAMN06296058_2228"/>
<comment type="catalytic activity">
    <reaction evidence="17 19">
        <text>alpha-ribazole + adenosylcob(III)inamide-GDP = adenosylcob(III)alamin + GMP + H(+)</text>
        <dbReference type="Rhea" id="RHEA:16049"/>
        <dbReference type="ChEBI" id="CHEBI:10329"/>
        <dbReference type="ChEBI" id="CHEBI:15378"/>
        <dbReference type="ChEBI" id="CHEBI:18408"/>
        <dbReference type="ChEBI" id="CHEBI:58115"/>
        <dbReference type="ChEBI" id="CHEBI:60487"/>
        <dbReference type="EC" id="2.7.8.26"/>
    </reaction>
</comment>
<proteinExistence type="inferred from homology"/>
<evidence type="ECO:0000256" key="5">
    <source>
        <dbReference type="ARBA" id="ARBA00013200"/>
    </source>
</evidence>
<comment type="subcellular location">
    <subcellularLocation>
        <location evidence="2 19">Cell membrane</location>
        <topology evidence="2 19">Multi-pass membrane protein</topology>
    </subcellularLocation>
</comment>
<dbReference type="GO" id="GO:0008818">
    <property type="term" value="F:cobalamin 5'-phosphate synthase activity"/>
    <property type="evidence" value="ECO:0007669"/>
    <property type="project" value="UniProtKB-UniRule"/>
</dbReference>
<organism evidence="20 21">
    <name type="scientific">Pseudoxanthomonas indica</name>
    <dbReference type="NCBI Taxonomy" id="428993"/>
    <lineage>
        <taxon>Bacteria</taxon>
        <taxon>Pseudomonadati</taxon>
        <taxon>Pseudomonadota</taxon>
        <taxon>Gammaproteobacteria</taxon>
        <taxon>Lysobacterales</taxon>
        <taxon>Lysobacteraceae</taxon>
        <taxon>Pseudoxanthomonas</taxon>
    </lineage>
</organism>
<evidence type="ECO:0000256" key="7">
    <source>
        <dbReference type="ARBA" id="ARBA00022475"/>
    </source>
</evidence>
<feature type="transmembrane region" description="Helical" evidence="19">
    <location>
        <begin position="60"/>
        <end position="78"/>
    </location>
</feature>
<keyword evidence="8 19" id="KW-0169">Cobalamin biosynthesis</keyword>
<reference evidence="20 21" key="1">
    <citation type="submission" date="2017-02" db="EMBL/GenBank/DDBJ databases">
        <authorList>
            <person name="Peterson S.W."/>
        </authorList>
    </citation>
    <scope>NUCLEOTIDE SEQUENCE [LARGE SCALE GENOMIC DNA]</scope>
    <source>
        <strain evidence="20 21">P15</strain>
    </source>
</reference>